<dbReference type="GO" id="GO:0051996">
    <property type="term" value="F:squalene synthase [NAD(P)H] activity"/>
    <property type="evidence" value="ECO:0007669"/>
    <property type="project" value="InterPro"/>
</dbReference>
<sequence length="276" mass="30535">MDLRSDALQILKETSRTFYIPISILPSGLQEAVASAYLCMRAIDEIEDHPELDNRTKAELLRTISLTLQAGVDGFAVDAFSVGFNGYENILEEVTVRVREWSLLAPETIAPRIWDATAAMADRMAYWAEINWKIDTEADLDRYTFGVAGAVGLLLSDLWTWHDGTQTNRTQAIGFGRGLQAVNILRNHNEDMGRGVNFFPQGWSAANLHEYANRNLALADAYTKSLSAGPALDFCQIPLTLARGTLDALANGKEKLSRNEVIALIQQFVSINIKAS</sequence>
<evidence type="ECO:0000313" key="1">
    <source>
        <dbReference type="EMBL" id="WGV28584.1"/>
    </source>
</evidence>
<dbReference type="InterPro" id="IPR044844">
    <property type="entry name" value="Trans_IPPS_euk-type"/>
</dbReference>
<dbReference type="Gene3D" id="1.10.600.10">
    <property type="entry name" value="Farnesyl Diphosphate Synthase"/>
    <property type="match status" value="1"/>
</dbReference>
<keyword evidence="2" id="KW-1185">Reference proteome</keyword>
<dbReference type="InterPro" id="IPR002060">
    <property type="entry name" value="Squ/phyt_synthse"/>
</dbReference>
<dbReference type="KEGG" id="hbq:QI031_14470"/>
<dbReference type="PANTHER" id="PTHR11626">
    <property type="entry name" value="FARNESYL-DIPHOSPHATE FARNESYLTRANSFERASE"/>
    <property type="match status" value="1"/>
</dbReference>
<dbReference type="InterPro" id="IPR008949">
    <property type="entry name" value="Isoprenoid_synthase_dom_sf"/>
</dbReference>
<reference evidence="1 2" key="1">
    <citation type="journal article" date="2023" name="Limnol Oceanogr Lett">
        <title>Environmental adaptations by the intertidal Antarctic cyanobacterium Halotia branconii CENA392 as revealed using long-read genome sequencing.</title>
        <authorList>
            <person name="Dextro R.B."/>
            <person name="Delbaje E."/>
            <person name="Freitas P.N.N."/>
            <person name="Geraldes V."/>
            <person name="Pinto E."/>
            <person name="Long P.F."/>
            <person name="Fiore M.F."/>
        </authorList>
    </citation>
    <scope>NUCLEOTIDE SEQUENCE [LARGE SCALE GENOMIC DNA]</scope>
    <source>
        <strain evidence="1 2">CENA392</strain>
    </source>
</reference>
<proteinExistence type="predicted"/>
<gene>
    <name evidence="1" type="ORF">QI031_14470</name>
</gene>
<dbReference type="Proteomes" id="UP001223520">
    <property type="component" value="Chromosome"/>
</dbReference>
<protein>
    <submittedName>
        <fullName evidence="1">Phytoene/squalene synthase family protein</fullName>
    </submittedName>
</protein>
<dbReference type="PANTHER" id="PTHR11626:SF2">
    <property type="entry name" value="SQUALENE SYNTHASE"/>
    <property type="match status" value="1"/>
</dbReference>
<dbReference type="SUPFAM" id="SSF48576">
    <property type="entry name" value="Terpenoid synthases"/>
    <property type="match status" value="1"/>
</dbReference>
<name>A0AAJ6NY20_9CYAN</name>
<evidence type="ECO:0000313" key="2">
    <source>
        <dbReference type="Proteomes" id="UP001223520"/>
    </source>
</evidence>
<dbReference type="RefSeq" id="WP_281485810.1">
    <property type="nucleotide sequence ID" value="NZ_CP124543.1"/>
</dbReference>
<organism evidence="1 2">
    <name type="scientific">Halotia branconii CENA392</name>
    <dbReference type="NCBI Taxonomy" id="1539056"/>
    <lineage>
        <taxon>Bacteria</taxon>
        <taxon>Bacillati</taxon>
        <taxon>Cyanobacteriota</taxon>
        <taxon>Cyanophyceae</taxon>
        <taxon>Nostocales</taxon>
        <taxon>Nodulariaceae</taxon>
        <taxon>Halotia</taxon>
    </lineage>
</organism>
<accession>A0AAJ6NY20</accession>
<dbReference type="AlphaFoldDB" id="A0AAJ6NY20"/>
<dbReference type="Pfam" id="PF00494">
    <property type="entry name" value="SQS_PSY"/>
    <property type="match status" value="1"/>
</dbReference>
<dbReference type="EMBL" id="CP124543">
    <property type="protein sequence ID" value="WGV28584.1"/>
    <property type="molecule type" value="Genomic_DNA"/>
</dbReference>
<dbReference type="GO" id="GO:0045338">
    <property type="term" value="P:farnesyl diphosphate metabolic process"/>
    <property type="evidence" value="ECO:0007669"/>
    <property type="project" value="InterPro"/>
</dbReference>